<dbReference type="OrthoDB" id="927373at2"/>
<dbReference type="GO" id="GO:0006629">
    <property type="term" value="P:lipid metabolic process"/>
    <property type="evidence" value="ECO:0007669"/>
    <property type="project" value="InterPro"/>
</dbReference>
<proteinExistence type="predicted"/>
<dbReference type="Pfam" id="PF01764">
    <property type="entry name" value="Lipase_3"/>
    <property type="match status" value="1"/>
</dbReference>
<dbReference type="CDD" id="cd00519">
    <property type="entry name" value="Lipase_3"/>
    <property type="match status" value="1"/>
</dbReference>
<dbReference type="SUPFAM" id="SSF53474">
    <property type="entry name" value="alpha/beta-Hydrolases"/>
    <property type="match status" value="1"/>
</dbReference>
<dbReference type="InterPro" id="IPR029058">
    <property type="entry name" value="AB_hydrolase_fold"/>
</dbReference>
<organism evidence="3 4">
    <name type="scientific">Sediminibacterium ginsengisoli</name>
    <dbReference type="NCBI Taxonomy" id="413434"/>
    <lineage>
        <taxon>Bacteria</taxon>
        <taxon>Pseudomonadati</taxon>
        <taxon>Bacteroidota</taxon>
        <taxon>Chitinophagia</taxon>
        <taxon>Chitinophagales</taxon>
        <taxon>Chitinophagaceae</taxon>
        <taxon>Sediminibacterium</taxon>
    </lineage>
</organism>
<evidence type="ECO:0000256" key="1">
    <source>
        <dbReference type="SAM" id="SignalP"/>
    </source>
</evidence>
<dbReference type="InterPro" id="IPR051218">
    <property type="entry name" value="Sec_MonoDiacylglyc_Lipase"/>
</dbReference>
<evidence type="ECO:0000259" key="2">
    <source>
        <dbReference type="Pfam" id="PF01764"/>
    </source>
</evidence>
<feature type="domain" description="Fungal lipase-type" evidence="2">
    <location>
        <begin position="87"/>
        <end position="242"/>
    </location>
</feature>
<evidence type="ECO:0000313" key="4">
    <source>
        <dbReference type="Proteomes" id="UP000190888"/>
    </source>
</evidence>
<keyword evidence="4" id="KW-1185">Reference proteome</keyword>
<dbReference type="Proteomes" id="UP000190888">
    <property type="component" value="Unassembled WGS sequence"/>
</dbReference>
<protein>
    <submittedName>
        <fullName evidence="3">Lipase (Class 3)</fullName>
    </submittedName>
</protein>
<dbReference type="InterPro" id="IPR002921">
    <property type="entry name" value="Fungal_lipase-type"/>
</dbReference>
<gene>
    <name evidence="3" type="ORF">SAMN04488132_10896</name>
</gene>
<dbReference type="RefSeq" id="WP_078832101.1">
    <property type="nucleotide sequence ID" value="NZ_FUWH01000008.1"/>
</dbReference>
<keyword evidence="1" id="KW-0732">Signal</keyword>
<dbReference type="EMBL" id="FUWH01000008">
    <property type="protein sequence ID" value="SKA02408.1"/>
    <property type="molecule type" value="Genomic_DNA"/>
</dbReference>
<dbReference type="AlphaFoldDB" id="A0A1T4QGJ5"/>
<name>A0A1T4QGJ5_9BACT</name>
<feature type="signal peptide" evidence="1">
    <location>
        <begin position="1"/>
        <end position="20"/>
    </location>
</feature>
<sequence>MNCRRFLILFLLVASYLQPAAQSPLHLYQGFDKTEYNELLRITAHQADSLWEPKVPAPAHSKLIYRSPVTGLDNRWFLWKFSDSIAVISIRGTTEKAISWMENFYAATVPASGTLQLSDSVLFSYHLADNPAAAVHAGWLIGMAFLSKDILPRIDSCYKTGIRQFIIMGHSQGGAIAYLLSSYLRNQQKSQQLPADIRFKTYCSAAPKPGNLYYAYEFESLMQYGWAFTVVNTADWVPETPISIQTLQDFNVTNPFINIDPIIRKQKFPRNLVMRHMYNRLNKSTRSAMNTYRKYLGKTMSGLLKSSLPGYKSPDYTNAMNYMRCGTPVILLADTAYYQQFPDSKTQVFIHHSLTAYQFLLNKLP</sequence>
<accession>A0A1T4QGJ5</accession>
<dbReference type="STRING" id="413434.SAMN04488132_10896"/>
<evidence type="ECO:0000313" key="3">
    <source>
        <dbReference type="EMBL" id="SKA02408.1"/>
    </source>
</evidence>
<reference evidence="3 4" key="1">
    <citation type="submission" date="2017-02" db="EMBL/GenBank/DDBJ databases">
        <authorList>
            <person name="Peterson S.W."/>
        </authorList>
    </citation>
    <scope>NUCLEOTIDE SEQUENCE [LARGE SCALE GENOMIC DNA]</scope>
    <source>
        <strain evidence="3 4">DSM 22335</strain>
    </source>
</reference>
<dbReference type="PANTHER" id="PTHR45856:SF24">
    <property type="entry name" value="FUNGAL LIPASE-LIKE DOMAIN-CONTAINING PROTEIN"/>
    <property type="match status" value="1"/>
</dbReference>
<feature type="chain" id="PRO_5013024313" evidence="1">
    <location>
        <begin position="21"/>
        <end position="365"/>
    </location>
</feature>
<dbReference type="Gene3D" id="3.40.50.1820">
    <property type="entry name" value="alpha/beta hydrolase"/>
    <property type="match status" value="1"/>
</dbReference>
<dbReference type="PANTHER" id="PTHR45856">
    <property type="entry name" value="ALPHA/BETA-HYDROLASES SUPERFAMILY PROTEIN"/>
    <property type="match status" value="1"/>
</dbReference>